<dbReference type="AlphaFoldDB" id="A0A974C7J0"/>
<protein>
    <submittedName>
        <fullName evidence="1">Uncharacterized protein</fullName>
    </submittedName>
</protein>
<reference evidence="2" key="1">
    <citation type="journal article" date="2016" name="Nature">
        <title>Genome evolution in the allotetraploid frog Xenopus laevis.</title>
        <authorList>
            <person name="Session A.M."/>
            <person name="Uno Y."/>
            <person name="Kwon T."/>
            <person name="Chapman J.A."/>
            <person name="Toyoda A."/>
            <person name="Takahashi S."/>
            <person name="Fukui A."/>
            <person name="Hikosaka A."/>
            <person name="Suzuki A."/>
            <person name="Kondo M."/>
            <person name="van Heeringen S.J."/>
            <person name="Quigley I."/>
            <person name="Heinz S."/>
            <person name="Ogino H."/>
            <person name="Ochi H."/>
            <person name="Hellsten U."/>
            <person name="Lyons J.B."/>
            <person name="Simakov O."/>
            <person name="Putnam N."/>
            <person name="Stites J."/>
            <person name="Kuroki Y."/>
            <person name="Tanaka T."/>
            <person name="Michiue T."/>
            <person name="Watanabe M."/>
            <person name="Bogdanovic O."/>
            <person name="Lister R."/>
            <person name="Georgiou G."/>
            <person name="Paranjpe S.S."/>
            <person name="van Kruijsbergen I."/>
            <person name="Shu S."/>
            <person name="Carlson J."/>
            <person name="Kinoshita T."/>
            <person name="Ohta Y."/>
            <person name="Mawaribuchi S."/>
            <person name="Jenkins J."/>
            <person name="Grimwood J."/>
            <person name="Schmutz J."/>
            <person name="Mitros T."/>
            <person name="Mozaffari S.V."/>
            <person name="Suzuki Y."/>
            <person name="Haramoto Y."/>
            <person name="Yamamoto T.S."/>
            <person name="Takagi C."/>
            <person name="Heald R."/>
            <person name="Miller K."/>
            <person name="Haudenschild C."/>
            <person name="Kitzman J."/>
            <person name="Nakayama T."/>
            <person name="Izutsu Y."/>
            <person name="Robert J."/>
            <person name="Fortriede J."/>
            <person name="Burns K."/>
            <person name="Lotay V."/>
            <person name="Karimi K."/>
            <person name="Yasuoka Y."/>
            <person name="Dichmann D.S."/>
            <person name="Flajnik M.F."/>
            <person name="Houston D.W."/>
            <person name="Shendure J."/>
            <person name="DuPasquier L."/>
            <person name="Vize P.D."/>
            <person name="Zorn A.M."/>
            <person name="Ito M."/>
            <person name="Marcotte E.M."/>
            <person name="Wallingford J.B."/>
            <person name="Ito Y."/>
            <person name="Asashima M."/>
            <person name="Ueno N."/>
            <person name="Matsuda Y."/>
            <person name="Veenstra G.J."/>
            <person name="Fujiyama A."/>
            <person name="Harland R.M."/>
            <person name="Taira M."/>
            <person name="Rokhsar D.S."/>
        </authorList>
    </citation>
    <scope>NUCLEOTIDE SEQUENCE [LARGE SCALE GENOMIC DNA]</scope>
    <source>
        <strain evidence="2">J</strain>
    </source>
</reference>
<dbReference type="Proteomes" id="UP000694892">
    <property type="component" value="Chromosome 8L"/>
</dbReference>
<proteinExistence type="predicted"/>
<gene>
    <name evidence="1" type="ORF">XELAEV_18039406mg</name>
</gene>
<name>A0A974C7J0_XENLA</name>
<evidence type="ECO:0000313" key="2">
    <source>
        <dbReference type="Proteomes" id="UP000694892"/>
    </source>
</evidence>
<organism evidence="1 2">
    <name type="scientific">Xenopus laevis</name>
    <name type="common">African clawed frog</name>
    <dbReference type="NCBI Taxonomy" id="8355"/>
    <lineage>
        <taxon>Eukaryota</taxon>
        <taxon>Metazoa</taxon>
        <taxon>Chordata</taxon>
        <taxon>Craniata</taxon>
        <taxon>Vertebrata</taxon>
        <taxon>Euteleostomi</taxon>
        <taxon>Amphibia</taxon>
        <taxon>Batrachia</taxon>
        <taxon>Anura</taxon>
        <taxon>Pipoidea</taxon>
        <taxon>Pipidae</taxon>
        <taxon>Xenopodinae</taxon>
        <taxon>Xenopus</taxon>
        <taxon>Xenopus</taxon>
    </lineage>
</organism>
<sequence>MLSVVLKSLRWQRPGKTRMAAYVRAIILHLFASVGMQPRRSVSKGTHYGHTRAARSHALTLAVFGQTYDVTLFTVGHKTCSH</sequence>
<accession>A0A974C7J0</accession>
<evidence type="ECO:0000313" key="1">
    <source>
        <dbReference type="EMBL" id="OCT68110.1"/>
    </source>
</evidence>
<dbReference type="EMBL" id="CM004480">
    <property type="protein sequence ID" value="OCT68110.1"/>
    <property type="molecule type" value="Genomic_DNA"/>
</dbReference>